<dbReference type="Proteomes" id="UP000006258">
    <property type="component" value="Unassembled WGS sequence"/>
</dbReference>
<evidence type="ECO:0000313" key="3">
    <source>
        <dbReference type="Proteomes" id="UP000006258"/>
    </source>
</evidence>
<dbReference type="eggNOG" id="COG1520">
    <property type="taxonomic scope" value="Bacteria"/>
</dbReference>
<feature type="chain" id="PRO_5003107012" evidence="1">
    <location>
        <begin position="22"/>
        <end position="1118"/>
    </location>
</feature>
<dbReference type="RefSeq" id="WP_002999904.1">
    <property type="nucleotide sequence ID" value="NZ_GL379773.1"/>
</dbReference>
<dbReference type="eggNOG" id="COG0018">
    <property type="taxonomic scope" value="Bacteria"/>
</dbReference>
<accession>D7VL95</accession>
<proteinExistence type="predicted"/>
<feature type="signal peptide" evidence="1">
    <location>
        <begin position="1"/>
        <end position="21"/>
    </location>
</feature>
<dbReference type="STRING" id="525373.HMPREF0766_11764"/>
<evidence type="ECO:0000313" key="2">
    <source>
        <dbReference type="EMBL" id="EFK58368.1"/>
    </source>
</evidence>
<protein>
    <submittedName>
        <fullName evidence="2">Uncharacterized protein</fullName>
    </submittedName>
</protein>
<dbReference type="OrthoDB" id="9808953at2"/>
<reference evidence="2" key="1">
    <citation type="submission" date="2010-07" db="EMBL/GenBank/DDBJ databases">
        <authorList>
            <person name="Muzny D."/>
            <person name="Qin X."/>
            <person name="Buhay C."/>
            <person name="Dugan-Rocha S."/>
            <person name="Ding Y."/>
            <person name="Chen G."/>
            <person name="Hawes A."/>
            <person name="Holder M."/>
            <person name="Jhangiani S."/>
            <person name="Johnson A."/>
            <person name="Khan Z."/>
            <person name="Li Z."/>
            <person name="Liu W."/>
            <person name="Liu X."/>
            <person name="Perez L."/>
            <person name="Shen H."/>
            <person name="Wang Q."/>
            <person name="Watt J."/>
            <person name="Xi L."/>
            <person name="Xin Y."/>
            <person name="Zhou J."/>
            <person name="Deng J."/>
            <person name="Jiang H."/>
            <person name="Liu Y."/>
            <person name="Qu J."/>
            <person name="Song X.-Z."/>
            <person name="Zhang L."/>
            <person name="Villasana D."/>
            <person name="Johnson A."/>
            <person name="Liu J."/>
            <person name="Liyanage D."/>
            <person name="Lorensuhewa L."/>
            <person name="Robinson T."/>
            <person name="Song A."/>
            <person name="Song B.-B."/>
            <person name="Dinh H."/>
            <person name="Thornton R."/>
            <person name="Coyle M."/>
            <person name="Francisco L."/>
            <person name="Jackson L."/>
            <person name="Javaid M."/>
            <person name="Korchina V."/>
            <person name="Kovar C."/>
            <person name="Mata R."/>
            <person name="Mathew T."/>
            <person name="Ngo R."/>
            <person name="Nguyen L."/>
            <person name="Nguyen N."/>
            <person name="Okwuonu G."/>
            <person name="Ongeri F."/>
            <person name="Pham C."/>
            <person name="Simmons D."/>
            <person name="Wilczek-Boney K."/>
            <person name="Hale W."/>
            <person name="Jakkamsetti A."/>
            <person name="Pham P."/>
            <person name="Ruth R."/>
            <person name="San Lucas F."/>
            <person name="Warren J."/>
            <person name="Zhang J."/>
            <person name="Zhao Z."/>
            <person name="Zhou C."/>
            <person name="Zhu D."/>
            <person name="Lee S."/>
            <person name="Bess C."/>
            <person name="Blankenburg K."/>
            <person name="Forbes L."/>
            <person name="Fu Q."/>
            <person name="Gubbala S."/>
            <person name="Hirani K."/>
            <person name="Jayaseelan J.C."/>
            <person name="Lara F."/>
            <person name="Munidasa M."/>
            <person name="Palculict T."/>
            <person name="Patil S."/>
            <person name="Pu L.-L."/>
            <person name="Saada N."/>
            <person name="Tang L."/>
            <person name="Weissenberger G."/>
            <person name="Zhu Y."/>
            <person name="Hemphill L."/>
            <person name="Shang Y."/>
            <person name="Youmans B."/>
            <person name="Ayvaz T."/>
            <person name="Ross M."/>
            <person name="Santibanez J."/>
            <person name="Aqrawi P."/>
            <person name="Gross S."/>
            <person name="Joshi V."/>
            <person name="Fowler G."/>
            <person name="Nazareth L."/>
            <person name="Reid J."/>
            <person name="Worley K."/>
            <person name="Petrosino J."/>
            <person name="Highlander S."/>
            <person name="Gibbs R."/>
        </authorList>
    </citation>
    <scope>NUCLEOTIDE SEQUENCE [LARGE SCALE GENOMIC DNA]</scope>
    <source>
        <strain evidence="2">ATCC 33861</strain>
    </source>
</reference>
<organism evidence="2 3">
    <name type="scientific">Sphingobacterium spiritivorum ATCC 33861</name>
    <dbReference type="NCBI Taxonomy" id="525373"/>
    <lineage>
        <taxon>Bacteria</taxon>
        <taxon>Pseudomonadati</taxon>
        <taxon>Bacteroidota</taxon>
        <taxon>Sphingobacteriia</taxon>
        <taxon>Sphingobacteriales</taxon>
        <taxon>Sphingobacteriaceae</taxon>
        <taxon>Sphingobacterium</taxon>
    </lineage>
</organism>
<keyword evidence="3" id="KW-1185">Reference proteome</keyword>
<dbReference type="AlphaFoldDB" id="D7VL95"/>
<gene>
    <name evidence="2" type="ORF">HMPREF0766_11764</name>
</gene>
<dbReference type="HOGENOM" id="CLU_002543_0_0_10"/>
<dbReference type="EMBL" id="ACHA02000006">
    <property type="protein sequence ID" value="EFK58368.1"/>
    <property type="molecule type" value="Genomic_DNA"/>
</dbReference>
<comment type="caution">
    <text evidence="2">The sequence shown here is derived from an EMBL/GenBank/DDBJ whole genome shotgun (WGS) entry which is preliminary data.</text>
</comment>
<evidence type="ECO:0000256" key="1">
    <source>
        <dbReference type="SAM" id="SignalP"/>
    </source>
</evidence>
<sequence>MKNRLALFLLFFVVSVGSVYAQQKISDGSTTGESALPNKDAMLELESKFKGLLFSRVELISTANPAPLQGNKHVAGMMVYNTVSSNDVRPGIYYNDGSKWVAAGSSTGATNITYNPSTYEISYIDANGNSVIINLAEVVKKNETLTTLVNNGNGTYTYTSENGTKTTINVPADVINNFNNILGDTNVTNAITNLIKNIGGNVYYDGSNFTYVDANGTTQTINISNIVKANETVTTLVNNGNGTYTYTSENGTTTTINVPADVINNFNNILGDTNVTNAITNLIKNVGGNVYYDGSNFTYLDDNGTTQTINISNIVKANETVTTLVNNGNGTYTYTSENGTTTTINVPADVINNFNNILGDTNVTNAITNLIKNVGGNVYYDGSNFTYLDDNGTTQTINISNIVKANETVTTLVKNANGTYTYKNEKQQEVTLDPSMVNVSFANGVYTFKDAEGNVLTTINTNADHITYNNTTSGLTSKDVQGAIDELLATIKTIQGTKGDLTAADASIAVGNGTGATLINANVKVADSGITTTKIADKNVTAAKLGATAADAGKVATANADGTVTYQAISATNLSDAKNLTAASGNRIVVTDGTGTVLKNTTLDVNESNLRLQNIGGALNANQVAGGTSGQVMTVGADGKGTWVDKTTISPETTNTLVNNGTNTLTSTVNGKVATAPVVNGVSNTITGTGLVTTVNGVASASVDLKDAIQSAQKTTTVVAGSNVSVTPAAPNATGNTAYTVNVSTAAANTLGVVKPGTGLSVDANGTLSVNTGTSGIGKTLSAGDGSIVVGAGTGATLVDANVKVADAGITSIKLADKNVTAAKLGATAADAGKVATANADGTVTYQAISAGNLTNAKTLSAGDGSIVVGAGTGATLVDANVKVADAGITTIKLADKNVTAGKIAPGAANQVLVTDATGANAQWVAQSTLADNTTADNGLTKTGNNVQLGGSLTKATTITATATNTLAVAGLQNTAAAAYNGTNGVSTDRVVVADANGVLKQVKATMPKFFYMPSIIVPTAADQFVAETGVSGESFGTINLYDRYKKQFGTPMAQNAAVTTALPVLPSGELDYYITWYDTNVFASVSVSNTGILTYTIKANADVTIGSFMNIVFAVKP</sequence>
<name>D7VL95_SPHSI</name>
<keyword evidence="1" id="KW-0732">Signal</keyword>